<evidence type="ECO:0000256" key="1">
    <source>
        <dbReference type="ARBA" id="ARBA00000085"/>
    </source>
</evidence>
<keyword evidence="3 4" id="KW-0597">Phosphoprotein</keyword>
<dbReference type="PROSITE" id="PS50110">
    <property type="entry name" value="RESPONSE_REGULATORY"/>
    <property type="match status" value="1"/>
</dbReference>
<dbReference type="InterPro" id="IPR003661">
    <property type="entry name" value="HisK_dim/P_dom"/>
</dbReference>
<dbReference type="InterPro" id="IPR011006">
    <property type="entry name" value="CheY-like_superfamily"/>
</dbReference>
<feature type="domain" description="Response regulatory" evidence="6">
    <location>
        <begin position="572"/>
        <end position="687"/>
    </location>
</feature>
<evidence type="ECO:0000313" key="8">
    <source>
        <dbReference type="EMBL" id="NJR79947.1"/>
    </source>
</evidence>
<dbReference type="Proteomes" id="UP000732399">
    <property type="component" value="Unassembled WGS sequence"/>
</dbReference>
<evidence type="ECO:0000256" key="3">
    <source>
        <dbReference type="ARBA" id="ARBA00022553"/>
    </source>
</evidence>
<dbReference type="Gene3D" id="1.10.287.130">
    <property type="match status" value="1"/>
</dbReference>
<proteinExistence type="predicted"/>
<dbReference type="SUPFAM" id="SSF55785">
    <property type="entry name" value="PYP-like sensor domain (PAS domain)"/>
    <property type="match status" value="1"/>
</dbReference>
<evidence type="ECO:0000256" key="4">
    <source>
        <dbReference type="PROSITE-ProRule" id="PRU00169"/>
    </source>
</evidence>
<dbReference type="InterPro" id="IPR036890">
    <property type="entry name" value="HATPase_C_sf"/>
</dbReference>
<feature type="modified residue" description="4-aspartylphosphate" evidence="4">
    <location>
        <position position="622"/>
    </location>
</feature>
<sequence>MGHRRAAEGHRVLVVAPYGRDAESAVALLRREGYDAQALPTLDAAAGAVDEHVGVLLLTEEALRGGLHRLHEAMGAQPDWSDPPFILLTGAHRGNRATVDAIRARMGELTGNAIVLERPLGAASLLSAVTSAMRARQKQFQMRDQIAALAHARDELAASEGRLRLATDAAGIGFWDVDPVAGTLFWPPLVKAMFGICADRPVSMQDYYEGVHADDRTHTFDAYRAACDPAVRAIYDVEYRTVGKEDGVLRWVAAKGRGIFDADGRCVRVIGTAIDVTRRKAVEWELRSLNETLEQRVEERTAQLMQAEASLRQSHKMEAVGQLTGGIAHDFNNMLTGVIGAMDIMKRRLATGRTDDLPRFMDAAAASAQRAAGLTARLLAFSRRQSLDPRPIDVDALIASLEELLRRTINENIALRIVPGVDLPMAVADANQLESAILNLSINARDAMPDGGELTIESRAVELDAGYAATHPEVEPGRYVVIAITDTGVGMPAEVIEKVFDPFFTTKPIGQGTGLGLSMVYGFARQSGGQVRVHSQPGVGTTVSLYLRAGERVETGDDAGEAAVTPDGEGQTVLLVEDDPSVRLLVRDVLEELSYHAIEAEEAEGAIAALASDRAIDLMISDVGLPGMNGRQLADVARAHRPDLPILFVTGYAENAAVRAGFLGTNMAMITKPFAIEDLSAKIGEMLRRQGAIAAAPAEGAAPRTTG</sequence>
<evidence type="ECO:0000259" key="5">
    <source>
        <dbReference type="PROSITE" id="PS50109"/>
    </source>
</evidence>
<accession>A0ABX1CPS5</accession>
<dbReference type="PROSITE" id="PS50113">
    <property type="entry name" value="PAC"/>
    <property type="match status" value="1"/>
</dbReference>
<dbReference type="PRINTS" id="PR00344">
    <property type="entry name" value="BCTRLSENSOR"/>
</dbReference>
<dbReference type="NCBIfam" id="TIGR00229">
    <property type="entry name" value="sensory_box"/>
    <property type="match status" value="1"/>
</dbReference>
<dbReference type="EC" id="2.7.13.3" evidence="2"/>
<dbReference type="InterPro" id="IPR035965">
    <property type="entry name" value="PAS-like_dom_sf"/>
</dbReference>
<dbReference type="PANTHER" id="PTHR43065">
    <property type="entry name" value="SENSOR HISTIDINE KINASE"/>
    <property type="match status" value="1"/>
</dbReference>
<dbReference type="SMART" id="SM00448">
    <property type="entry name" value="REC"/>
    <property type="match status" value="1"/>
</dbReference>
<dbReference type="InterPro" id="IPR036097">
    <property type="entry name" value="HisK_dim/P_sf"/>
</dbReference>
<dbReference type="Pfam" id="PF00512">
    <property type="entry name" value="HisKA"/>
    <property type="match status" value="1"/>
</dbReference>
<protein>
    <recommendedName>
        <fullName evidence="2">histidine kinase</fullName>
        <ecNumber evidence="2">2.7.13.3</ecNumber>
    </recommendedName>
</protein>
<dbReference type="Gene3D" id="2.10.70.100">
    <property type="match status" value="1"/>
</dbReference>
<dbReference type="Gene3D" id="3.30.450.20">
    <property type="entry name" value="PAS domain"/>
    <property type="match status" value="1"/>
</dbReference>
<dbReference type="PROSITE" id="PS50109">
    <property type="entry name" value="HIS_KIN"/>
    <property type="match status" value="1"/>
</dbReference>
<dbReference type="InterPro" id="IPR000014">
    <property type="entry name" value="PAS"/>
</dbReference>
<dbReference type="InterPro" id="IPR005467">
    <property type="entry name" value="His_kinase_dom"/>
</dbReference>
<dbReference type="SUPFAM" id="SSF47384">
    <property type="entry name" value="Homodimeric domain of signal transducing histidine kinase"/>
    <property type="match status" value="1"/>
</dbReference>
<organism evidence="8 9">
    <name type="scientific">Sphingomonas corticis</name>
    <dbReference type="NCBI Taxonomy" id="2722791"/>
    <lineage>
        <taxon>Bacteria</taxon>
        <taxon>Pseudomonadati</taxon>
        <taxon>Pseudomonadota</taxon>
        <taxon>Alphaproteobacteria</taxon>
        <taxon>Sphingomonadales</taxon>
        <taxon>Sphingomonadaceae</taxon>
        <taxon>Sphingomonas</taxon>
    </lineage>
</organism>
<dbReference type="Gene3D" id="3.40.50.2300">
    <property type="match status" value="1"/>
</dbReference>
<evidence type="ECO:0000256" key="2">
    <source>
        <dbReference type="ARBA" id="ARBA00012438"/>
    </source>
</evidence>
<feature type="domain" description="Histidine kinase" evidence="5">
    <location>
        <begin position="326"/>
        <end position="551"/>
    </location>
</feature>
<reference evidence="8 9" key="1">
    <citation type="submission" date="2020-03" db="EMBL/GenBank/DDBJ databases">
        <authorList>
            <person name="Wang L."/>
            <person name="He N."/>
            <person name="Li Y."/>
            <person name="Fang Y."/>
            <person name="Zhang F."/>
        </authorList>
    </citation>
    <scope>NUCLEOTIDE SEQUENCE [LARGE SCALE GENOMIC DNA]</scope>
    <source>
        <strain evidence="8 9">36D10-4-7</strain>
    </source>
</reference>
<gene>
    <name evidence="8" type="ORF">HBH26_15275</name>
</gene>
<dbReference type="InterPro" id="IPR000700">
    <property type="entry name" value="PAS-assoc_C"/>
</dbReference>
<dbReference type="SMART" id="SM00388">
    <property type="entry name" value="HisKA"/>
    <property type="match status" value="1"/>
</dbReference>
<dbReference type="SUPFAM" id="SSF52172">
    <property type="entry name" value="CheY-like"/>
    <property type="match status" value="1"/>
</dbReference>
<dbReference type="InterPro" id="IPR003594">
    <property type="entry name" value="HATPase_dom"/>
</dbReference>
<name>A0ABX1CPS5_9SPHN</name>
<dbReference type="Pfam" id="PF02518">
    <property type="entry name" value="HATPase_c"/>
    <property type="match status" value="1"/>
</dbReference>
<dbReference type="CDD" id="cd00082">
    <property type="entry name" value="HisKA"/>
    <property type="match status" value="1"/>
</dbReference>
<dbReference type="PANTHER" id="PTHR43065:SF42">
    <property type="entry name" value="TWO-COMPONENT SENSOR PPRA"/>
    <property type="match status" value="1"/>
</dbReference>
<evidence type="ECO:0000259" key="7">
    <source>
        <dbReference type="PROSITE" id="PS50113"/>
    </source>
</evidence>
<evidence type="ECO:0000313" key="9">
    <source>
        <dbReference type="Proteomes" id="UP000732399"/>
    </source>
</evidence>
<dbReference type="Gene3D" id="3.30.565.10">
    <property type="entry name" value="Histidine kinase-like ATPase, C-terminal domain"/>
    <property type="match status" value="1"/>
</dbReference>
<dbReference type="EMBL" id="JAAVJH010000011">
    <property type="protein sequence ID" value="NJR79947.1"/>
    <property type="molecule type" value="Genomic_DNA"/>
</dbReference>
<dbReference type="CDD" id="cd16919">
    <property type="entry name" value="HATPase_CckA-like"/>
    <property type="match status" value="1"/>
</dbReference>
<dbReference type="Pfam" id="PF00072">
    <property type="entry name" value="Response_reg"/>
    <property type="match status" value="1"/>
</dbReference>
<keyword evidence="9" id="KW-1185">Reference proteome</keyword>
<dbReference type="InterPro" id="IPR013655">
    <property type="entry name" value="PAS_fold_3"/>
</dbReference>
<dbReference type="InterPro" id="IPR004358">
    <property type="entry name" value="Sig_transdc_His_kin-like_C"/>
</dbReference>
<dbReference type="RefSeq" id="WP_168135503.1">
    <property type="nucleotide sequence ID" value="NZ_JAAVJH010000011.1"/>
</dbReference>
<feature type="domain" description="PAC" evidence="7">
    <location>
        <begin position="235"/>
        <end position="288"/>
    </location>
</feature>
<evidence type="ECO:0000259" key="6">
    <source>
        <dbReference type="PROSITE" id="PS50110"/>
    </source>
</evidence>
<dbReference type="InterPro" id="IPR001789">
    <property type="entry name" value="Sig_transdc_resp-reg_receiver"/>
</dbReference>
<comment type="caution">
    <text evidence="8">The sequence shown here is derived from an EMBL/GenBank/DDBJ whole genome shotgun (WGS) entry which is preliminary data.</text>
</comment>
<dbReference type="SMART" id="SM00387">
    <property type="entry name" value="HATPase_c"/>
    <property type="match status" value="1"/>
</dbReference>
<comment type="catalytic activity">
    <reaction evidence="1">
        <text>ATP + protein L-histidine = ADP + protein N-phospho-L-histidine.</text>
        <dbReference type="EC" id="2.7.13.3"/>
    </reaction>
</comment>
<dbReference type="Pfam" id="PF08447">
    <property type="entry name" value="PAS_3"/>
    <property type="match status" value="1"/>
</dbReference>
<dbReference type="SUPFAM" id="SSF55874">
    <property type="entry name" value="ATPase domain of HSP90 chaperone/DNA topoisomerase II/histidine kinase"/>
    <property type="match status" value="1"/>
</dbReference>